<dbReference type="Proteomes" id="UP001303160">
    <property type="component" value="Unassembled WGS sequence"/>
</dbReference>
<evidence type="ECO:0000313" key="1">
    <source>
        <dbReference type="EMBL" id="KAK4201644.1"/>
    </source>
</evidence>
<sequence>MSGAVLISLPDSIRTSRAKFLICQLPAGLAHGDAPTVTAPSPFRAILQPAVPSRRVSPIIDCAHLHARRQHRDERWREIAPPGADTTTKRGGQAVSGPARRLLMTEPHQVANNSAAPSRNVLAVVLLKAKIYRSHGPCKALRRLSTFGNLSGQWRTPIGSVMEAVARLGDRSGLMAFVVQKHILGTSEENPTFTHMGRVTHPVSCIG</sequence>
<accession>A0AAN6XJ67</accession>
<comment type="caution">
    <text evidence="1">The sequence shown here is derived from an EMBL/GenBank/DDBJ whole genome shotgun (WGS) entry which is preliminary data.</text>
</comment>
<dbReference type="EMBL" id="MU863905">
    <property type="protein sequence ID" value="KAK4201644.1"/>
    <property type="molecule type" value="Genomic_DNA"/>
</dbReference>
<organism evidence="1 2">
    <name type="scientific">Triangularia verruculosa</name>
    <dbReference type="NCBI Taxonomy" id="2587418"/>
    <lineage>
        <taxon>Eukaryota</taxon>
        <taxon>Fungi</taxon>
        <taxon>Dikarya</taxon>
        <taxon>Ascomycota</taxon>
        <taxon>Pezizomycotina</taxon>
        <taxon>Sordariomycetes</taxon>
        <taxon>Sordariomycetidae</taxon>
        <taxon>Sordariales</taxon>
        <taxon>Podosporaceae</taxon>
        <taxon>Triangularia</taxon>
    </lineage>
</organism>
<proteinExistence type="predicted"/>
<keyword evidence="2" id="KW-1185">Reference proteome</keyword>
<protein>
    <submittedName>
        <fullName evidence="1">Uncharacterized protein</fullName>
    </submittedName>
</protein>
<dbReference type="AlphaFoldDB" id="A0AAN6XJ67"/>
<evidence type="ECO:0000313" key="2">
    <source>
        <dbReference type="Proteomes" id="UP001303160"/>
    </source>
</evidence>
<name>A0AAN6XJ67_9PEZI</name>
<reference evidence="1" key="2">
    <citation type="submission" date="2023-05" db="EMBL/GenBank/DDBJ databases">
        <authorList>
            <consortium name="Lawrence Berkeley National Laboratory"/>
            <person name="Steindorff A."/>
            <person name="Hensen N."/>
            <person name="Bonometti L."/>
            <person name="Westerberg I."/>
            <person name="Brannstrom I.O."/>
            <person name="Guillou S."/>
            <person name="Cros-Aarteil S."/>
            <person name="Calhoun S."/>
            <person name="Haridas S."/>
            <person name="Kuo A."/>
            <person name="Mondo S."/>
            <person name="Pangilinan J."/>
            <person name="Riley R."/>
            <person name="Labutti K."/>
            <person name="Andreopoulos B."/>
            <person name="Lipzen A."/>
            <person name="Chen C."/>
            <person name="Yanf M."/>
            <person name="Daum C."/>
            <person name="Ng V."/>
            <person name="Clum A."/>
            <person name="Ohm R."/>
            <person name="Martin F."/>
            <person name="Silar P."/>
            <person name="Natvig D."/>
            <person name="Lalanne C."/>
            <person name="Gautier V."/>
            <person name="Ament-Velasquez S.L."/>
            <person name="Kruys A."/>
            <person name="Hutchinson M.I."/>
            <person name="Powell A.J."/>
            <person name="Barry K."/>
            <person name="Miller A.N."/>
            <person name="Grigoriev I.V."/>
            <person name="Debuchy R."/>
            <person name="Gladieux P."/>
            <person name="Thoren M.H."/>
            <person name="Johannesson H."/>
        </authorList>
    </citation>
    <scope>NUCLEOTIDE SEQUENCE</scope>
    <source>
        <strain evidence="1">CBS 315.58</strain>
    </source>
</reference>
<gene>
    <name evidence="1" type="ORF">QBC40DRAFT_295544</name>
</gene>
<reference evidence="1" key="1">
    <citation type="journal article" date="2023" name="Mol. Phylogenet. Evol.">
        <title>Genome-scale phylogeny and comparative genomics of the fungal order Sordariales.</title>
        <authorList>
            <person name="Hensen N."/>
            <person name="Bonometti L."/>
            <person name="Westerberg I."/>
            <person name="Brannstrom I.O."/>
            <person name="Guillou S."/>
            <person name="Cros-Aarteil S."/>
            <person name="Calhoun S."/>
            <person name="Haridas S."/>
            <person name="Kuo A."/>
            <person name="Mondo S."/>
            <person name="Pangilinan J."/>
            <person name="Riley R."/>
            <person name="LaButti K."/>
            <person name="Andreopoulos B."/>
            <person name="Lipzen A."/>
            <person name="Chen C."/>
            <person name="Yan M."/>
            <person name="Daum C."/>
            <person name="Ng V."/>
            <person name="Clum A."/>
            <person name="Steindorff A."/>
            <person name="Ohm R.A."/>
            <person name="Martin F."/>
            <person name="Silar P."/>
            <person name="Natvig D.O."/>
            <person name="Lalanne C."/>
            <person name="Gautier V."/>
            <person name="Ament-Velasquez S.L."/>
            <person name="Kruys A."/>
            <person name="Hutchinson M.I."/>
            <person name="Powell A.J."/>
            <person name="Barry K."/>
            <person name="Miller A.N."/>
            <person name="Grigoriev I.V."/>
            <person name="Debuchy R."/>
            <person name="Gladieux P."/>
            <person name="Hiltunen Thoren M."/>
            <person name="Johannesson H."/>
        </authorList>
    </citation>
    <scope>NUCLEOTIDE SEQUENCE</scope>
    <source>
        <strain evidence="1">CBS 315.58</strain>
    </source>
</reference>